<dbReference type="OrthoDB" id="5295941at2"/>
<evidence type="ECO:0000313" key="3">
    <source>
        <dbReference type="Proteomes" id="UP000054729"/>
    </source>
</evidence>
<dbReference type="Proteomes" id="UP000054729">
    <property type="component" value="Unassembled WGS sequence"/>
</dbReference>
<organism evidence="2 3">
    <name type="scientific">Legionella waltersii</name>
    <dbReference type="NCBI Taxonomy" id="66969"/>
    <lineage>
        <taxon>Bacteria</taxon>
        <taxon>Pseudomonadati</taxon>
        <taxon>Pseudomonadota</taxon>
        <taxon>Gammaproteobacteria</taxon>
        <taxon>Legionellales</taxon>
        <taxon>Legionellaceae</taxon>
        <taxon>Legionella</taxon>
    </lineage>
</organism>
<keyword evidence="2" id="KW-0645">Protease</keyword>
<evidence type="ECO:0000313" key="2">
    <source>
        <dbReference type="EMBL" id="KTD80394.1"/>
    </source>
</evidence>
<dbReference type="EMBL" id="LNZB01000031">
    <property type="protein sequence ID" value="KTD80394.1"/>
    <property type="molecule type" value="Genomic_DNA"/>
</dbReference>
<comment type="caution">
    <text evidence="2">The sequence shown here is derived from an EMBL/GenBank/DDBJ whole genome shotgun (WGS) entry which is preliminary data.</text>
</comment>
<dbReference type="PATRIC" id="fig|66969.6.peg.1196"/>
<keyword evidence="2" id="KW-0378">Hydrolase</keyword>
<name>A0A0W1AGC2_9GAMM</name>
<keyword evidence="1" id="KW-0812">Transmembrane</keyword>
<proteinExistence type="predicted"/>
<protein>
    <submittedName>
        <fullName evidence="2">Protease HtpX-like protein</fullName>
    </submittedName>
</protein>
<feature type="transmembrane region" description="Helical" evidence="1">
    <location>
        <begin position="38"/>
        <end position="62"/>
    </location>
</feature>
<reference evidence="2 3" key="1">
    <citation type="submission" date="2015-11" db="EMBL/GenBank/DDBJ databases">
        <title>Genomic analysis of 38 Legionella species identifies large and diverse effector repertoires.</title>
        <authorList>
            <person name="Burstein D."/>
            <person name="Amaro F."/>
            <person name="Zusman T."/>
            <person name="Lifshitz Z."/>
            <person name="Cohen O."/>
            <person name="Gilbert J.A."/>
            <person name="Pupko T."/>
            <person name="Shuman H.A."/>
            <person name="Segal G."/>
        </authorList>
    </citation>
    <scope>NUCLEOTIDE SEQUENCE [LARGE SCALE GENOMIC DNA]</scope>
    <source>
        <strain evidence="2 3">ATCC 51914</strain>
    </source>
</reference>
<dbReference type="GO" id="GO:0008233">
    <property type="term" value="F:peptidase activity"/>
    <property type="evidence" value="ECO:0007669"/>
    <property type="project" value="UniProtKB-KW"/>
</dbReference>
<dbReference type="RefSeq" id="WP_028378764.1">
    <property type="nucleotide sequence ID" value="NZ_CAAAIQ010000033.1"/>
</dbReference>
<keyword evidence="3" id="KW-1185">Reference proteome</keyword>
<keyword evidence="1" id="KW-1133">Transmembrane helix</keyword>
<keyword evidence="1" id="KW-0472">Membrane</keyword>
<dbReference type="GO" id="GO:0006508">
    <property type="term" value="P:proteolysis"/>
    <property type="evidence" value="ECO:0007669"/>
    <property type="project" value="UniProtKB-KW"/>
</dbReference>
<sequence length="74" mass="8559">MSEETLYASASSPWLLLKKVFASIIGHELGHFRGYDTFYIMRFSTVYVGLLIMSEIFCLNLMKASNQLRRDSIF</sequence>
<gene>
    <name evidence="2" type="ORF">Lwal_1091</name>
</gene>
<accession>A0A0W1AGC2</accession>
<dbReference type="AlphaFoldDB" id="A0A0W1AGC2"/>
<evidence type="ECO:0000256" key="1">
    <source>
        <dbReference type="SAM" id="Phobius"/>
    </source>
</evidence>